<evidence type="ECO:0000256" key="2">
    <source>
        <dbReference type="ARBA" id="ARBA00037999"/>
    </source>
</evidence>
<keyword evidence="7" id="KW-1185">Reference proteome</keyword>
<dbReference type="PANTHER" id="PTHR30244">
    <property type="entry name" value="TRANSAMINASE"/>
    <property type="match status" value="1"/>
</dbReference>
<dbReference type="InterPro" id="IPR015422">
    <property type="entry name" value="PyrdxlP-dep_Trfase_small"/>
</dbReference>
<dbReference type="InterPro" id="IPR015421">
    <property type="entry name" value="PyrdxlP-dep_Trfase_major"/>
</dbReference>
<dbReference type="CDD" id="cd00616">
    <property type="entry name" value="AHBA_syn"/>
    <property type="match status" value="1"/>
</dbReference>
<reference evidence="6 7" key="1">
    <citation type="submission" date="2017-02" db="EMBL/GenBank/DDBJ databases">
        <authorList>
            <person name="Peterson S.W."/>
        </authorList>
    </citation>
    <scope>NUCLEOTIDE SEQUENCE [LARGE SCALE GENOMIC DNA]</scope>
    <source>
        <strain evidence="6 7">S285</strain>
    </source>
</reference>
<organism evidence="6 7">
    <name type="scientific">Methylocystis bryophila</name>
    <dbReference type="NCBI Taxonomy" id="655015"/>
    <lineage>
        <taxon>Bacteria</taxon>
        <taxon>Pseudomonadati</taxon>
        <taxon>Pseudomonadota</taxon>
        <taxon>Alphaproteobacteria</taxon>
        <taxon>Hyphomicrobiales</taxon>
        <taxon>Methylocystaceae</taxon>
        <taxon>Methylocystis</taxon>
    </lineage>
</organism>
<dbReference type="GO" id="GO:0000271">
    <property type="term" value="P:polysaccharide biosynthetic process"/>
    <property type="evidence" value="ECO:0007669"/>
    <property type="project" value="TreeGrafter"/>
</dbReference>
<keyword evidence="1 4" id="KW-0663">Pyridoxal phosphate</keyword>
<proteinExistence type="inferred from homology"/>
<name>A0A1W6MQN3_9HYPH</name>
<feature type="modified residue" description="N6-(pyridoxal phosphate)lysine" evidence="4">
    <location>
        <position position="186"/>
    </location>
</feature>
<evidence type="ECO:0008006" key="8">
    <source>
        <dbReference type="Google" id="ProtNLM"/>
    </source>
</evidence>
<dbReference type="SUPFAM" id="SSF53383">
    <property type="entry name" value="PLP-dependent transferases"/>
    <property type="match status" value="1"/>
</dbReference>
<protein>
    <recommendedName>
        <fullName evidence="8">Erythromycin biosynthesis sensory transduction protein eryC1</fullName>
    </recommendedName>
</protein>
<gene>
    <name evidence="6" type="ORF">B1812_00945</name>
</gene>
<dbReference type="Pfam" id="PF01041">
    <property type="entry name" value="DegT_DnrJ_EryC1"/>
    <property type="match status" value="1"/>
</dbReference>
<evidence type="ECO:0000256" key="4">
    <source>
        <dbReference type="PIRSR" id="PIRSR000390-2"/>
    </source>
</evidence>
<dbReference type="GO" id="GO:0030170">
    <property type="term" value="F:pyridoxal phosphate binding"/>
    <property type="evidence" value="ECO:0007669"/>
    <property type="project" value="TreeGrafter"/>
</dbReference>
<dbReference type="STRING" id="655015.B1812_00945"/>
<dbReference type="GO" id="GO:0008483">
    <property type="term" value="F:transaminase activity"/>
    <property type="evidence" value="ECO:0007669"/>
    <property type="project" value="TreeGrafter"/>
</dbReference>
<dbReference type="AlphaFoldDB" id="A0A1W6MQN3"/>
<dbReference type="InterPro" id="IPR000653">
    <property type="entry name" value="DegT/StrS_aminotransferase"/>
</dbReference>
<dbReference type="EMBL" id="CP019948">
    <property type="protein sequence ID" value="ARN79872.1"/>
    <property type="molecule type" value="Genomic_DNA"/>
</dbReference>
<dbReference type="OrthoDB" id="9768668at2"/>
<feature type="active site" description="Proton acceptor" evidence="3">
    <location>
        <position position="186"/>
    </location>
</feature>
<evidence type="ECO:0000313" key="7">
    <source>
        <dbReference type="Proteomes" id="UP000193978"/>
    </source>
</evidence>
<dbReference type="RefSeq" id="WP_085769920.1">
    <property type="nucleotide sequence ID" value="NZ_AP027149.1"/>
</dbReference>
<comment type="similarity">
    <text evidence="2 5">Belongs to the DegT/DnrJ/EryC1 family.</text>
</comment>
<dbReference type="Proteomes" id="UP000193978">
    <property type="component" value="Chromosome"/>
</dbReference>
<dbReference type="Gene3D" id="3.40.640.10">
    <property type="entry name" value="Type I PLP-dependent aspartate aminotransferase-like (Major domain)"/>
    <property type="match status" value="1"/>
</dbReference>
<dbReference type="PANTHER" id="PTHR30244:SF36">
    <property type="entry name" value="3-OXO-GLUCOSE-6-PHOSPHATE:GLUTAMATE AMINOTRANSFERASE"/>
    <property type="match status" value="1"/>
</dbReference>
<accession>A0A1W6MQN3</accession>
<dbReference type="KEGG" id="mbry:B1812_00945"/>
<dbReference type="PIRSF" id="PIRSF000390">
    <property type="entry name" value="PLP_StrS"/>
    <property type="match status" value="1"/>
</dbReference>
<sequence>MQIPFIDLNKIYSELSGELNEVWKSICASSSFIGGKHVEDFEAEWAAFCGVDYCVGVDSGTSALELALRGLGVGRGDEVIVPAFTFVGTAEAVAAVGAKVVFADVNAATLLMGADEIRQVLSERTAAVIVVHLYGQPADMDAISGLAQAAGIAVIEDAAQAHGAKWRDKPVGSCSHAACFSFYPTKNLGAFGDAGAVVTSDSALAERIRLFSNHGRPRQSNDLHEVIGGTHRLDALQAAVLSVKLKRLDAWNAARAQAADQYRELLSGLPLRPVGLADGACSSHHCFVIESSCRDAIHQHLGRAGIASKVYYPVPCHRQKAFLTEDAPSLPFSENAAKRVLALPLFPHITQKQVEKVVGEIHSALAHSASI</sequence>
<evidence type="ECO:0000256" key="1">
    <source>
        <dbReference type="ARBA" id="ARBA00022898"/>
    </source>
</evidence>
<evidence type="ECO:0000256" key="5">
    <source>
        <dbReference type="RuleBase" id="RU004508"/>
    </source>
</evidence>
<evidence type="ECO:0000256" key="3">
    <source>
        <dbReference type="PIRSR" id="PIRSR000390-1"/>
    </source>
</evidence>
<dbReference type="InterPro" id="IPR015424">
    <property type="entry name" value="PyrdxlP-dep_Trfase"/>
</dbReference>
<dbReference type="Gene3D" id="3.90.1150.10">
    <property type="entry name" value="Aspartate Aminotransferase, domain 1"/>
    <property type="match status" value="1"/>
</dbReference>
<evidence type="ECO:0000313" key="6">
    <source>
        <dbReference type="EMBL" id="ARN79872.1"/>
    </source>
</evidence>